<dbReference type="Proteomes" id="UP000183982">
    <property type="component" value="Unassembled WGS sequence"/>
</dbReference>
<sequence length="80" mass="9344">MQLPRDLSPILDFRFTHADAEVRARELGIFGRSYRQLHSHSPSQEWVETPRLFRAAQRVVWVNLDLISCAEPREGGQVIW</sequence>
<accession>A0A1M6ITU1</accession>
<name>A0A1M6ITU1_9RHOB</name>
<proteinExistence type="predicted"/>
<dbReference type="EMBL" id="FQZQ01000008">
    <property type="protein sequence ID" value="SHJ37883.1"/>
    <property type="molecule type" value="Genomic_DNA"/>
</dbReference>
<keyword evidence="2" id="KW-1185">Reference proteome</keyword>
<protein>
    <submittedName>
        <fullName evidence="1">Uncharacterized protein</fullName>
    </submittedName>
</protein>
<dbReference type="STRING" id="1470563.SAMN05444000_1089"/>
<reference evidence="2" key="1">
    <citation type="submission" date="2016-11" db="EMBL/GenBank/DDBJ databases">
        <authorList>
            <person name="Varghese N."/>
            <person name="Submissions S."/>
        </authorList>
    </citation>
    <scope>NUCLEOTIDE SEQUENCE [LARGE SCALE GENOMIC DNA]</scope>
    <source>
        <strain evidence="2">DSM 100564</strain>
    </source>
</reference>
<dbReference type="AlphaFoldDB" id="A0A1M6ITU1"/>
<gene>
    <name evidence="1" type="ORF">SAMN05444000_1089</name>
</gene>
<organism evidence="1 2">
    <name type="scientific">Shimia gijangensis</name>
    <dbReference type="NCBI Taxonomy" id="1470563"/>
    <lineage>
        <taxon>Bacteria</taxon>
        <taxon>Pseudomonadati</taxon>
        <taxon>Pseudomonadota</taxon>
        <taxon>Alphaproteobacteria</taxon>
        <taxon>Rhodobacterales</taxon>
        <taxon>Roseobacteraceae</taxon>
    </lineage>
</organism>
<evidence type="ECO:0000313" key="1">
    <source>
        <dbReference type="EMBL" id="SHJ37883.1"/>
    </source>
</evidence>
<evidence type="ECO:0000313" key="2">
    <source>
        <dbReference type="Proteomes" id="UP000183982"/>
    </source>
</evidence>